<accession>A0A8S4EHG2</accession>
<feature type="compositionally biased region" description="Low complexity" evidence="2">
    <location>
        <begin position="32"/>
        <end position="45"/>
    </location>
</feature>
<keyword evidence="5" id="KW-1185">Reference proteome</keyword>
<organism evidence="4 5">
    <name type="scientific">Plutella xylostella</name>
    <name type="common">Diamondback moth</name>
    <name type="synonym">Plutella maculipennis</name>
    <dbReference type="NCBI Taxonomy" id="51655"/>
    <lineage>
        <taxon>Eukaryota</taxon>
        <taxon>Metazoa</taxon>
        <taxon>Ecdysozoa</taxon>
        <taxon>Arthropoda</taxon>
        <taxon>Hexapoda</taxon>
        <taxon>Insecta</taxon>
        <taxon>Pterygota</taxon>
        <taxon>Neoptera</taxon>
        <taxon>Endopterygota</taxon>
        <taxon>Lepidoptera</taxon>
        <taxon>Glossata</taxon>
        <taxon>Ditrysia</taxon>
        <taxon>Yponomeutoidea</taxon>
        <taxon>Plutellidae</taxon>
        <taxon>Plutella</taxon>
    </lineage>
</organism>
<evidence type="ECO:0000313" key="4">
    <source>
        <dbReference type="EMBL" id="CAG9114876.1"/>
    </source>
</evidence>
<dbReference type="Pfam" id="PF07653">
    <property type="entry name" value="SH3_2"/>
    <property type="match status" value="1"/>
</dbReference>
<feature type="region of interest" description="Disordered" evidence="2">
    <location>
        <begin position="359"/>
        <end position="393"/>
    </location>
</feature>
<comment type="caution">
    <text evidence="4">The sequence shown here is derived from an EMBL/GenBank/DDBJ whole genome shotgun (WGS) entry which is preliminary data.</text>
</comment>
<feature type="region of interest" description="Disordered" evidence="2">
    <location>
        <begin position="228"/>
        <end position="248"/>
    </location>
</feature>
<proteinExistence type="predicted"/>
<evidence type="ECO:0000256" key="1">
    <source>
        <dbReference type="ARBA" id="ARBA00022443"/>
    </source>
</evidence>
<evidence type="ECO:0000256" key="2">
    <source>
        <dbReference type="SAM" id="MobiDB-lite"/>
    </source>
</evidence>
<feature type="compositionally biased region" description="Basic and acidic residues" evidence="2">
    <location>
        <begin position="365"/>
        <end position="393"/>
    </location>
</feature>
<dbReference type="InterPro" id="IPR036028">
    <property type="entry name" value="SH3-like_dom_sf"/>
</dbReference>
<name>A0A8S4EHG2_PLUXY</name>
<sequence>MRCSCGAAARREACPRERGGGVDSVSARAQCGARAHAGRTGAPRPGAREPPPATIVPTRIVTEIKFKGDPPPPYQENECGDINLRPPIRDARVLDPSPPYEVLDLLANCRIAPRSEDIGDSEVEYAEIEEMGLFHSTPLSHRHKSKISLTWVLKENLENTRPQAKPSERINSDVERYQRHNQKYSDKDRQRKCGRNVLRETKERVVGRNEYYHNLKFKSACELQESGSEGEEWRRRRRHRHRRRKKRHTDRFGYDIRDLDSFLSEASIDRPGNIPVVIAYPTTLYQRGAGRQGELPLALGTVVNAVCKNQLWLYAQTPHGHEGYVLYSACLPLPILPHRPSQQKKTPCWESSTDIYPQPCGNLTDTEKEHLRGRTKSESRYRPKNPDKTRPKSCAEEDFDNLYLKTKSVCSNIDKLYEDWDPKKEFKSKSSVLKLNDVKRQTLLVVNSDFTGSSLNRTLSVQKGDVVVLVQGRGETDVDAEWFYVRKRDGSQGFIPAIIAGNGYI</sequence>
<evidence type="ECO:0000259" key="3">
    <source>
        <dbReference type="Pfam" id="PF07653"/>
    </source>
</evidence>
<feature type="compositionally biased region" description="Basic residues" evidence="2">
    <location>
        <begin position="235"/>
        <end position="248"/>
    </location>
</feature>
<dbReference type="Proteomes" id="UP000653454">
    <property type="component" value="Unassembled WGS sequence"/>
</dbReference>
<keyword evidence="1" id="KW-0728">SH3 domain</keyword>
<evidence type="ECO:0000313" key="5">
    <source>
        <dbReference type="Proteomes" id="UP000653454"/>
    </source>
</evidence>
<dbReference type="EMBL" id="CAJHNJ030000016">
    <property type="protein sequence ID" value="CAG9114876.1"/>
    <property type="molecule type" value="Genomic_DNA"/>
</dbReference>
<dbReference type="AlphaFoldDB" id="A0A8S4EHG2"/>
<protein>
    <submittedName>
        <fullName evidence="4">(diamondback moth) hypothetical protein</fullName>
    </submittedName>
</protein>
<dbReference type="InterPro" id="IPR001452">
    <property type="entry name" value="SH3_domain"/>
</dbReference>
<reference evidence="4" key="1">
    <citation type="submission" date="2020-11" db="EMBL/GenBank/DDBJ databases">
        <authorList>
            <person name="Whiteford S."/>
        </authorList>
    </citation>
    <scope>NUCLEOTIDE SEQUENCE</scope>
</reference>
<feature type="region of interest" description="Disordered" evidence="2">
    <location>
        <begin position="14"/>
        <end position="52"/>
    </location>
</feature>
<feature type="domain" description="SH3" evidence="3">
    <location>
        <begin position="445"/>
        <end position="497"/>
    </location>
</feature>
<dbReference type="SUPFAM" id="SSF50044">
    <property type="entry name" value="SH3-domain"/>
    <property type="match status" value="1"/>
</dbReference>
<gene>
    <name evidence="4" type="ORF">PLXY2_LOCUS5487</name>
</gene>
<dbReference type="Gene3D" id="2.30.30.40">
    <property type="entry name" value="SH3 Domains"/>
    <property type="match status" value="1"/>
</dbReference>